<dbReference type="SUPFAM" id="SSF100879">
    <property type="entry name" value="Lesion bypass DNA polymerase (Y-family), little finger domain"/>
    <property type="match status" value="1"/>
</dbReference>
<keyword evidence="6" id="KW-0808">Transferase</keyword>
<proteinExistence type="inferred from homology"/>
<comment type="cofactor">
    <cofactor evidence="6">
        <name>Mg(2+)</name>
        <dbReference type="ChEBI" id="CHEBI:18420"/>
    </cofactor>
    <text evidence="6">Binds 2 magnesium ions per subunit.</text>
</comment>
<dbReference type="Gene3D" id="3.30.70.270">
    <property type="match status" value="1"/>
</dbReference>
<feature type="binding site" evidence="6">
    <location>
        <position position="115"/>
    </location>
    <ligand>
        <name>Mg(2+)</name>
        <dbReference type="ChEBI" id="CHEBI:18420"/>
    </ligand>
</feature>
<comment type="subcellular location">
    <subcellularLocation>
        <location evidence="6">Cytoplasm</location>
    </subcellularLocation>
</comment>
<evidence type="ECO:0000313" key="9">
    <source>
        <dbReference type="Proteomes" id="UP001208567"/>
    </source>
</evidence>
<evidence type="ECO:0000259" key="7">
    <source>
        <dbReference type="PROSITE" id="PS50173"/>
    </source>
</evidence>
<dbReference type="SUPFAM" id="SSF56672">
    <property type="entry name" value="DNA/RNA polymerases"/>
    <property type="match status" value="1"/>
</dbReference>
<name>A0ABQ5N2P6_9CLOT</name>
<organism evidence="8 9">
    <name type="scientific">Clostridium omnivorum</name>
    <dbReference type="NCBI Taxonomy" id="1604902"/>
    <lineage>
        <taxon>Bacteria</taxon>
        <taxon>Bacillati</taxon>
        <taxon>Bacillota</taxon>
        <taxon>Clostridia</taxon>
        <taxon>Eubacteriales</taxon>
        <taxon>Clostridiaceae</taxon>
        <taxon>Clostridium</taxon>
    </lineage>
</organism>
<keyword evidence="6" id="KW-0460">Magnesium</keyword>
<keyword evidence="6" id="KW-0234">DNA repair</keyword>
<keyword evidence="6" id="KW-0235">DNA replication</keyword>
<dbReference type="InterPro" id="IPR050116">
    <property type="entry name" value="DNA_polymerase-Y"/>
</dbReference>
<keyword evidence="3 6" id="KW-0548">Nucleotidyltransferase</keyword>
<keyword evidence="2 6" id="KW-0515">Mutator protein</keyword>
<evidence type="ECO:0000256" key="4">
    <source>
        <dbReference type="ARBA" id="ARBA00022763"/>
    </source>
</evidence>
<dbReference type="PROSITE" id="PS50173">
    <property type="entry name" value="UMUC"/>
    <property type="match status" value="1"/>
</dbReference>
<accession>A0ABQ5N2P6</accession>
<keyword evidence="6" id="KW-0479">Metal-binding</keyword>
<feature type="site" description="Substrate discrimination" evidence="6">
    <location>
        <position position="18"/>
    </location>
</feature>
<keyword evidence="4 6" id="KW-0227">DNA damage</keyword>
<comment type="catalytic activity">
    <reaction evidence="6">
        <text>DNA(n) + a 2'-deoxyribonucleoside 5'-triphosphate = DNA(n+1) + diphosphate</text>
        <dbReference type="Rhea" id="RHEA:22508"/>
        <dbReference type="Rhea" id="RHEA-COMP:17339"/>
        <dbReference type="Rhea" id="RHEA-COMP:17340"/>
        <dbReference type="ChEBI" id="CHEBI:33019"/>
        <dbReference type="ChEBI" id="CHEBI:61560"/>
        <dbReference type="ChEBI" id="CHEBI:173112"/>
        <dbReference type="EC" id="2.7.7.7"/>
    </reaction>
</comment>
<keyword evidence="6" id="KW-0963">Cytoplasm</keyword>
<dbReference type="EC" id="2.7.7.7" evidence="6"/>
<sequence>MKNNDKRVIFHIDANSAFLSWSAIDRLQHGDSLDIRKIPSVVGGDPISRHGIVLAKSIPAKKFKIQTGETLYSALQKCPDLFIVPPQYDLYMRCSNAMMDILKEYTPIVQRFSVDECFLDFTGMDNIYPDFLELAYIIKNRIKNELGFTVSIGVSNNKLLAKVASDIKKPDAVITLFPNEIKEKMWPLPVEDLFMVGRATAPKLHKLNIETIGELATFDLEVLKVSLKSHGVMIWNYANGIEYSEVRKSSHIDMKGIGNSTTIAFDVDNRKEAHKIILSLSETVSMRLRDSGNYCSLVSVHFKTDDFYSCGRQRKLYYYTDCTKKIAEVACELFDELWKGESLRHIGVRVSELCTNEFCQITLFEEKDNEKNRALDAAIDSIRMRFGSKSIIRATFLHSGIKPLTGGVGEEDFPAMSSIL</sequence>
<gene>
    <name evidence="6" type="primary">dinB</name>
    <name evidence="8" type="ORF">bsdE14_08930</name>
</gene>
<comment type="similarity">
    <text evidence="1 6">Belongs to the DNA polymerase type-Y family.</text>
</comment>
<dbReference type="EMBL" id="BRXR01000001">
    <property type="protein sequence ID" value="GLC29483.1"/>
    <property type="molecule type" value="Genomic_DNA"/>
</dbReference>
<dbReference type="Gene3D" id="1.10.150.20">
    <property type="entry name" value="5' to 3' exonuclease, C-terminal subdomain"/>
    <property type="match status" value="1"/>
</dbReference>
<dbReference type="Gene3D" id="3.30.1490.100">
    <property type="entry name" value="DNA polymerase, Y-family, little finger domain"/>
    <property type="match status" value="1"/>
</dbReference>
<keyword evidence="5 6" id="KW-0239">DNA-directed DNA polymerase</keyword>
<dbReference type="Pfam" id="PF11799">
    <property type="entry name" value="IMS_C"/>
    <property type="match status" value="1"/>
</dbReference>
<comment type="subunit">
    <text evidence="6">Monomer.</text>
</comment>
<evidence type="ECO:0000256" key="6">
    <source>
        <dbReference type="HAMAP-Rule" id="MF_01113"/>
    </source>
</evidence>
<evidence type="ECO:0000256" key="5">
    <source>
        <dbReference type="ARBA" id="ARBA00022932"/>
    </source>
</evidence>
<feature type="binding site" evidence="6">
    <location>
        <position position="13"/>
    </location>
    <ligand>
        <name>Mg(2+)</name>
        <dbReference type="ChEBI" id="CHEBI:18420"/>
    </ligand>
</feature>
<dbReference type="InterPro" id="IPR043128">
    <property type="entry name" value="Rev_trsase/Diguanyl_cyclase"/>
</dbReference>
<dbReference type="PANTHER" id="PTHR11076">
    <property type="entry name" value="DNA REPAIR POLYMERASE UMUC / TRANSFERASE FAMILY MEMBER"/>
    <property type="match status" value="1"/>
</dbReference>
<protein>
    <recommendedName>
        <fullName evidence="6">DNA polymerase IV</fullName>
        <shortName evidence="6">Pol IV</shortName>
        <ecNumber evidence="6">2.7.7.7</ecNumber>
    </recommendedName>
</protein>
<comment type="function">
    <text evidence="6">Poorly processive, error-prone DNA polymerase involved in untargeted mutagenesis. Copies undamaged DNA at stalled replication forks, which arise in vivo from mismatched or misaligned primer ends. These misaligned primers can be extended by PolIV. Exhibits no 3'-5' exonuclease (proofreading) activity. May be involved in translesional synthesis, in conjunction with the beta clamp from PolIII.</text>
</comment>
<evidence type="ECO:0000256" key="2">
    <source>
        <dbReference type="ARBA" id="ARBA00022457"/>
    </source>
</evidence>
<dbReference type="InterPro" id="IPR043502">
    <property type="entry name" value="DNA/RNA_pol_sf"/>
</dbReference>
<dbReference type="Gene3D" id="3.40.1170.60">
    <property type="match status" value="1"/>
</dbReference>
<dbReference type="InterPro" id="IPR036775">
    <property type="entry name" value="DNA_pol_Y-fam_lit_finger_sf"/>
</dbReference>
<feature type="active site" evidence="6">
    <location>
        <position position="116"/>
    </location>
</feature>
<evidence type="ECO:0000313" key="8">
    <source>
        <dbReference type="EMBL" id="GLC29483.1"/>
    </source>
</evidence>
<dbReference type="Pfam" id="PF11798">
    <property type="entry name" value="IMS_HHH"/>
    <property type="match status" value="1"/>
</dbReference>
<reference evidence="8 9" key="1">
    <citation type="journal article" date="2024" name="Int. J. Syst. Evol. Microbiol.">
        <title>Clostridium omnivorum sp. nov., isolated from anoxic soil under the treatment of reductive soil disinfestation.</title>
        <authorList>
            <person name="Ueki A."/>
            <person name="Tonouchi A."/>
            <person name="Kaku N."/>
            <person name="Honma S."/>
            <person name="Ueki K."/>
        </authorList>
    </citation>
    <scope>NUCLEOTIDE SEQUENCE [LARGE SCALE GENOMIC DNA]</scope>
    <source>
        <strain evidence="8 9">E14</strain>
    </source>
</reference>
<dbReference type="PANTHER" id="PTHR11076:SF35">
    <property type="entry name" value="DNA REPAIR PROTEIN HOMOLOG YOBH"/>
    <property type="match status" value="1"/>
</dbReference>
<feature type="domain" description="UmuC" evidence="7">
    <location>
        <begin position="9"/>
        <end position="197"/>
    </location>
</feature>
<keyword evidence="9" id="KW-1185">Reference proteome</keyword>
<dbReference type="Proteomes" id="UP001208567">
    <property type="component" value="Unassembled WGS sequence"/>
</dbReference>
<evidence type="ECO:0000256" key="1">
    <source>
        <dbReference type="ARBA" id="ARBA00010945"/>
    </source>
</evidence>
<comment type="caution">
    <text evidence="8">The sequence shown here is derived from an EMBL/GenBank/DDBJ whole genome shotgun (WGS) entry which is preliminary data.</text>
</comment>
<dbReference type="HAMAP" id="MF_01113">
    <property type="entry name" value="DNApol_IV"/>
    <property type="match status" value="1"/>
</dbReference>
<dbReference type="RefSeq" id="WP_264848776.1">
    <property type="nucleotide sequence ID" value="NZ_BRXR01000001.1"/>
</dbReference>
<dbReference type="CDD" id="cd03586">
    <property type="entry name" value="PolY_Pol_IV_kappa"/>
    <property type="match status" value="1"/>
</dbReference>
<dbReference type="InterPro" id="IPR022880">
    <property type="entry name" value="DNApol_IV"/>
</dbReference>
<dbReference type="InterPro" id="IPR024728">
    <property type="entry name" value="PolY_HhH_motif"/>
</dbReference>
<dbReference type="InterPro" id="IPR001126">
    <property type="entry name" value="UmuC"/>
</dbReference>
<keyword evidence="6" id="KW-0238">DNA-binding</keyword>
<evidence type="ECO:0000256" key="3">
    <source>
        <dbReference type="ARBA" id="ARBA00022695"/>
    </source>
</evidence>
<dbReference type="InterPro" id="IPR017961">
    <property type="entry name" value="DNA_pol_Y-fam_little_finger"/>
</dbReference>
<dbReference type="Pfam" id="PF00817">
    <property type="entry name" value="IMS"/>
    <property type="match status" value="1"/>
</dbReference>